<dbReference type="EMBL" id="GL883027">
    <property type="protein sequence ID" value="EGG14876.1"/>
    <property type="molecule type" value="Genomic_DNA"/>
</dbReference>
<feature type="transmembrane region" description="Helical" evidence="1">
    <location>
        <begin position="117"/>
        <end position="139"/>
    </location>
</feature>
<evidence type="ECO:0008006" key="4">
    <source>
        <dbReference type="Google" id="ProtNLM"/>
    </source>
</evidence>
<feature type="transmembrane region" description="Helical" evidence="1">
    <location>
        <begin position="187"/>
        <end position="213"/>
    </location>
</feature>
<dbReference type="PANTHER" id="PTHR35202:SF2">
    <property type="entry name" value="TRANSMEMBRANE PROTEIN"/>
    <property type="match status" value="1"/>
</dbReference>
<organism evidence="2 3">
    <name type="scientific">Cavenderia fasciculata</name>
    <name type="common">Slime mold</name>
    <name type="synonym">Dictyostelium fasciculatum</name>
    <dbReference type="NCBI Taxonomy" id="261658"/>
    <lineage>
        <taxon>Eukaryota</taxon>
        <taxon>Amoebozoa</taxon>
        <taxon>Evosea</taxon>
        <taxon>Eumycetozoa</taxon>
        <taxon>Dictyostelia</taxon>
        <taxon>Acytosteliales</taxon>
        <taxon>Cavenderiaceae</taxon>
        <taxon>Cavenderia</taxon>
    </lineage>
</organism>
<gene>
    <name evidence="2" type="ORF">DFA_10749</name>
</gene>
<dbReference type="RefSeq" id="XP_004351392.1">
    <property type="nucleotide sequence ID" value="XM_004351340.1"/>
</dbReference>
<dbReference type="OrthoDB" id="20709at2759"/>
<keyword evidence="1" id="KW-0472">Membrane</keyword>
<feature type="transmembrane region" description="Helical" evidence="1">
    <location>
        <begin position="79"/>
        <end position="105"/>
    </location>
</feature>
<proteinExistence type="predicted"/>
<evidence type="ECO:0000313" key="2">
    <source>
        <dbReference type="EMBL" id="EGG14876.1"/>
    </source>
</evidence>
<dbReference type="Proteomes" id="UP000007797">
    <property type="component" value="Unassembled WGS sequence"/>
</dbReference>
<keyword evidence="1" id="KW-1133">Transmembrane helix</keyword>
<dbReference type="AlphaFoldDB" id="F4QBA4"/>
<dbReference type="GeneID" id="14866948"/>
<sequence length="285" mass="32385">MIRVANIVIFTMFACSWVLLIISFGTYWYKEVIYGLSDDDKTIYFTSYKDIKVITKHNEYTSDIQSPSKHQKEILRSSFALAITTWLTVSLLLTFIIFSFLGVLHKSPIPLARLTKYILAPIAFTMGFTSIFVFVHLGVAKHRDCLTVYGHNETSCQDEEMEQKFIFNHIRNGTSDDTSYRVTGDPYIGWITLVMSTCFIFIGGIISIFLANYNDSNNINNNKNKNNNNKNQSSSSSFTQATVSKLQRCCESGNVNSSNWTTFYCQMLLLSTSTIIQSIHPSVHP</sequence>
<feature type="transmembrane region" description="Helical" evidence="1">
    <location>
        <begin position="7"/>
        <end position="29"/>
    </location>
</feature>
<dbReference type="PANTHER" id="PTHR35202">
    <property type="entry name" value="TRANSMEMBRANE PROTEIN-RELATED"/>
    <property type="match status" value="1"/>
</dbReference>
<protein>
    <recommendedName>
        <fullName evidence="4">Transmembrane protein</fullName>
    </recommendedName>
</protein>
<dbReference type="InterPro" id="IPR040291">
    <property type="entry name" value="DDB_G0287341-like"/>
</dbReference>
<evidence type="ECO:0000256" key="1">
    <source>
        <dbReference type="SAM" id="Phobius"/>
    </source>
</evidence>
<reference evidence="3" key="1">
    <citation type="journal article" date="2011" name="Genome Res.">
        <title>Phylogeny-wide analysis of social amoeba genomes highlights ancient origins for complex intercellular communication.</title>
        <authorList>
            <person name="Heidel A.J."/>
            <person name="Lawal H.M."/>
            <person name="Felder M."/>
            <person name="Schilde C."/>
            <person name="Helps N.R."/>
            <person name="Tunggal B."/>
            <person name="Rivero F."/>
            <person name="John U."/>
            <person name="Schleicher M."/>
            <person name="Eichinger L."/>
            <person name="Platzer M."/>
            <person name="Noegel A.A."/>
            <person name="Schaap P."/>
            <person name="Gloeckner G."/>
        </authorList>
    </citation>
    <scope>NUCLEOTIDE SEQUENCE [LARGE SCALE GENOMIC DNA]</scope>
    <source>
        <strain evidence="3">SH3</strain>
    </source>
</reference>
<evidence type="ECO:0000313" key="3">
    <source>
        <dbReference type="Proteomes" id="UP000007797"/>
    </source>
</evidence>
<accession>F4QBA4</accession>
<dbReference type="OMA" id="WGPGVGW"/>
<dbReference type="KEGG" id="dfa:DFA_10749"/>
<dbReference type="PROSITE" id="PS51257">
    <property type="entry name" value="PROKAR_LIPOPROTEIN"/>
    <property type="match status" value="1"/>
</dbReference>
<keyword evidence="3" id="KW-1185">Reference proteome</keyword>
<keyword evidence="1" id="KW-0812">Transmembrane</keyword>
<name>F4QBA4_CACFS</name>